<dbReference type="Proteomes" id="UP000001861">
    <property type="component" value="Unassembled WGS sequence"/>
</dbReference>
<proteinExistence type="predicted"/>
<dbReference type="InterPro" id="IPR011993">
    <property type="entry name" value="PH-like_dom_sf"/>
</dbReference>
<dbReference type="VEuPathDB" id="FungiDB:CC1G_14717"/>
<feature type="compositionally biased region" description="Polar residues" evidence="3">
    <location>
        <begin position="9"/>
        <end position="22"/>
    </location>
</feature>
<dbReference type="Pfam" id="PF13716">
    <property type="entry name" value="CRAL_TRIO_2"/>
    <property type="match status" value="1"/>
</dbReference>
<dbReference type="eggNOG" id="KOG1826">
    <property type="taxonomic scope" value="Eukaryota"/>
</dbReference>
<dbReference type="GeneID" id="9378516"/>
<dbReference type="EMBL" id="AACS02000005">
    <property type="protein sequence ID" value="EFI27794.1"/>
    <property type="molecule type" value="Genomic_DNA"/>
</dbReference>
<dbReference type="KEGG" id="cci:CC1G_14717"/>
<evidence type="ECO:0000259" key="4">
    <source>
        <dbReference type="PROSITE" id="PS50018"/>
    </source>
</evidence>
<comment type="caution">
    <text evidence="5">The sequence shown here is derived from an EMBL/GenBank/DDBJ whole genome shotgun (WGS) entry which is preliminary data.</text>
</comment>
<evidence type="ECO:0000313" key="6">
    <source>
        <dbReference type="Proteomes" id="UP000001861"/>
    </source>
</evidence>
<dbReference type="SMART" id="SM00323">
    <property type="entry name" value="RasGAP"/>
    <property type="match status" value="1"/>
</dbReference>
<dbReference type="InterPro" id="IPR023152">
    <property type="entry name" value="RasGAP_CS"/>
</dbReference>
<name>D6RN06_COPC7</name>
<dbReference type="Gene3D" id="3.40.525.10">
    <property type="entry name" value="CRAL-TRIO lipid binding domain"/>
    <property type="match status" value="1"/>
</dbReference>
<feature type="region of interest" description="Disordered" evidence="3">
    <location>
        <begin position="102"/>
        <end position="144"/>
    </location>
</feature>
<dbReference type="PANTHER" id="PTHR10194">
    <property type="entry name" value="RAS GTPASE-ACTIVATING PROTEINS"/>
    <property type="match status" value="1"/>
</dbReference>
<reference evidence="5 6" key="1">
    <citation type="journal article" date="2010" name="Proc. Natl. Acad. Sci. U.S.A.">
        <title>Insights into evolution of multicellular fungi from the assembled chromosomes of the mushroom Coprinopsis cinerea (Coprinus cinereus).</title>
        <authorList>
            <person name="Stajich J.E."/>
            <person name="Wilke S.K."/>
            <person name="Ahren D."/>
            <person name="Au C.H."/>
            <person name="Birren B.W."/>
            <person name="Borodovsky M."/>
            <person name="Burns C."/>
            <person name="Canback B."/>
            <person name="Casselton L.A."/>
            <person name="Cheng C.K."/>
            <person name="Deng J."/>
            <person name="Dietrich F.S."/>
            <person name="Fargo D.C."/>
            <person name="Farman M.L."/>
            <person name="Gathman A.C."/>
            <person name="Goldberg J."/>
            <person name="Guigo R."/>
            <person name="Hoegger P.J."/>
            <person name="Hooker J.B."/>
            <person name="Huggins A."/>
            <person name="James T.Y."/>
            <person name="Kamada T."/>
            <person name="Kilaru S."/>
            <person name="Kodira C."/>
            <person name="Kues U."/>
            <person name="Kupfer D."/>
            <person name="Kwan H.S."/>
            <person name="Lomsadze A."/>
            <person name="Li W."/>
            <person name="Lilly W.W."/>
            <person name="Ma L.J."/>
            <person name="Mackey A.J."/>
            <person name="Manning G."/>
            <person name="Martin F."/>
            <person name="Muraguchi H."/>
            <person name="Natvig D.O."/>
            <person name="Palmerini H."/>
            <person name="Ramesh M.A."/>
            <person name="Rehmeyer C.J."/>
            <person name="Roe B.A."/>
            <person name="Shenoy N."/>
            <person name="Stanke M."/>
            <person name="Ter-Hovhannisyan V."/>
            <person name="Tunlid A."/>
            <person name="Velagapudi R."/>
            <person name="Vision T.J."/>
            <person name="Zeng Q."/>
            <person name="Zolan M.E."/>
            <person name="Pukkila P.J."/>
        </authorList>
    </citation>
    <scope>NUCLEOTIDE SEQUENCE [LARGE SCALE GENOMIC DNA]</scope>
    <source>
        <strain evidence="6">Okayama-7 / 130 / ATCC MYA-4618 / FGSC 9003</strain>
    </source>
</reference>
<dbReference type="OMA" id="TKEPYMF"/>
<dbReference type="STRING" id="240176.D6RN06"/>
<dbReference type="Pfam" id="PF00616">
    <property type="entry name" value="RasGAP"/>
    <property type="match status" value="1"/>
</dbReference>
<keyword evidence="1" id="KW-0343">GTPase activation</keyword>
<dbReference type="Gene3D" id="1.10.506.10">
    <property type="entry name" value="GTPase Activation - p120gap, domain 1"/>
    <property type="match status" value="2"/>
</dbReference>
<sequence length="2668" mass="298054">MPTRRPSASAGQPGNTYSSASGRSHKSSDSYHGHPGAGASTSSGHPPQANPGNPQQPVVAALVKRLGGKRDLHQQPENPTIQVLQSQLFVLKVLSLAMASRWHPDPSASRSMDARSSESSTMVDSPQTTGSRAAPSIRSTWTEPTPMDDSCAKYLLSVMVLFLRQTMTYDVPLMLATNSTDLSFRDYELHDTMNITMTPEMEAVLEAAAAAAGGGGDNGEPSLRSQRSAMSVKSGKMSISSTLYSTVAPRAYEKTHLSLLQNPAAVNNLIAKATGRVIFHLSVMNWPVVYHRLRAKIRFLGGTADDPDHVDLQLMAYSNLDRPLLVSILNDVSSLLVNMGRDAQVAIAISLRTALWNWIERYPGQFNEVIRTRGKTEGAPERVFDLLYPSAHGNERILWPCLILLNCMSYDRIQADVQSSQYGTPKRKEQRFGQELVRHLHSNSKLSEVALACAVDFCRVAAFVEGNDEVPILLIASDLAHEIKGALWNSMSRKAFWETFDEIDVALYADALVAIFRFLPEEDSIPIFCVCIEPERSEAVKTCVIRACLTLNQDAARIKMQKPLDRLQDAIAHRCRAVLTSTAVRRPELDQYGNVKRISSRPKGKRTPSETLSDKEILLLSILSIWRQSPMFFMKGITEAEMETWITMTVKLWDAQMDTTVKVSTASCLRKVTELSFLVPPTDKAGELTVESLKRSLPITLQSVCHNLLNSRADADAHHLWVSLAHSIVDIYSKRIDMEHVRAIQLDERRTPALTLAEIALMVSLTASDVNISHLAAKSLRLLAQVEQRPNAPSSPILGEEEFSKRNFVYEQIGDPRVMVVGRVGYQKRLRKLIRLISYSSPIHSAVWAECYGRWRSISQPVYEALNEELNGNTSLRSAFGGQHQEFRFQWQNLTLFLATLCGTCTSEKPDMTTLINTIPSEFMPDKIRVFQHIPALAETFISDLISLLMHHDAFIRDTAREALGSELSPRFYPKLIRFMDEQMRSIEQGAGPKLKEDYILFLDQFIAVLKLLADSQHGPQEDTITIDISSLMLSIAEFIARYEEPASHRIKIKFCVLAKSICDNSEILTIRKDNQIRNNILDIVLDWLQPLAIMPNGYMEHDMAQSELNMACLRTAVKLLDRLQLQTTEVTNSADETLHVVSGLFKRYADRLLQCLDKYRFDVPTSDSTSELGSVHQRMKTSQKEAELRDLVITGLTHLVSSNSESGFKQCLHLAYDSDPRKRTIFAHVFARVLGEGTIFEPPEKVPPPNKSARFSDLLRGSDMVLAMTICEICPPSEVDMIISCLLNVFDSRRSLMALMKLIIEREVSQTDSEAALFRSNSTCTRLLSQFARIHGYAYLRSIIAPLIRTLVSAPEGEVAGGGPNVEFLASMFINIVISSKNIVPPMIREVCAHIGKTVAELWPDSRFAALGAFIFLRFISPVIVSPEAIDIELPKDKDDPLTRRGLMGVARFVQNLANHALWSKGGEVQASQKDPTTRENLAKITDFLENLQEIPASQSEDNDVWHGLTPDDTDIIVLHRFFDKHADKIGKELLSLSKPSSEGDISAINGKRAWDGLCALLVDLGTPLEVPRPSLANSTEHHEYLDLMAECNGRSTTRVRDLFVETELGDDDAAYFVFRFSKVDVEDLDIQLLMYHIFKTATSEPYLDRPFDVIIDCTAFSSISELPLQWLKFCAEVVPADIRARFRTAHVLNPNHLAHKYLRRLYNVSAGTPYCNDIRAYVSVEQLLDSGVPPEVLPALEYPVTIEQEPVEGFFPSITFKKEHMRTSVDLQVTSRHIKFTTAKASAISPGFASRYVEIIPLSEVLDTYNILTGEPTQNNEFIIRRRHQHLYFFSTERDTIVKTIRSAKGKLKEIQSPLTERFSRFSNIPATLLHIGFLSVDPNDEELRGAAYNLLGAICTYLKYDKSPIVARNAGFIPGDPFTFVNHLSEKLAEFAPRLTLDFIHEVSAAMSSMDQSAVAQRINCLHYMSPWIRNLSMFVNPTSPLYEKSGTRFRDCVRTLADLSLTYPETSSTLQKFVWAEMAKLETYATDTILDELVRAAIDGGIGTRRCEIVAQIIATLSSISVRSRLYSRLRRALGKPAGASKKSNLPPNSLTKHFNWNEIATLVRLVSALGTMQPKQAGITQLFVPELCHLVTLTAAEGPSLVRKSVYGTVVNLLQGLYISRSEELSGPELMQLMETCTTPATLKMFGLARDTPTSEYTSWDPSSDREQLDQLEGLVNLMLRITEVTSGSRGLLNIWRARWMGLVTAAAFQVSPVVQTRAFVVLGALANADVDDDFVYQILVALKTAFSKPPDVNNTAIVSMLRCLCKIIPVLQHGSRYLHMFFWLAVALLQSSHPSYYNEAANLLTISLDALEERGYFRRGSMTHFLLEMRAQLEDQQDLLDDLSFISFEQHFSISLAHVIFKGMRHAFSRDAAEKALRRLLTISAKTHNQFNDRAFNGYSSVLCPDVLGYFLALLPVSTTAASYRRLLKESLVDDAWHQDAGLPDVENDDTSAPRVTPPFLGINDSATALLVAMFAAVAITTAQGDDAETEMWYGLLSDLATSFPDVMALIYDSLKDKFQLTFASSSNPNAIRSATNIFRVWSSLQPEGLRYENKPRGSSASTLEKQEERFFASRDLLIALEELNMVGLAYNHNFLPPGHIGSARVIHWINNLVAIIS</sequence>
<dbReference type="PROSITE" id="PS50018">
    <property type="entry name" value="RAS_GTPASE_ACTIV_2"/>
    <property type="match status" value="1"/>
</dbReference>
<protein>
    <recommendedName>
        <fullName evidence="4">Ras-GAP domain-containing protein</fullName>
    </recommendedName>
</protein>
<organism evidence="5 6">
    <name type="scientific">Coprinopsis cinerea (strain Okayama-7 / 130 / ATCC MYA-4618 / FGSC 9003)</name>
    <name type="common">Inky cap fungus</name>
    <name type="synonym">Hormographiella aspergillata</name>
    <dbReference type="NCBI Taxonomy" id="240176"/>
    <lineage>
        <taxon>Eukaryota</taxon>
        <taxon>Fungi</taxon>
        <taxon>Dikarya</taxon>
        <taxon>Basidiomycota</taxon>
        <taxon>Agaricomycotina</taxon>
        <taxon>Agaricomycetes</taxon>
        <taxon>Agaricomycetidae</taxon>
        <taxon>Agaricales</taxon>
        <taxon>Agaricineae</taxon>
        <taxon>Psathyrellaceae</taxon>
        <taxon>Coprinopsis</taxon>
    </lineage>
</organism>
<dbReference type="InterPro" id="IPR016024">
    <property type="entry name" value="ARM-type_fold"/>
</dbReference>
<dbReference type="InterPro" id="IPR008936">
    <property type="entry name" value="Rho_GTPase_activation_prot"/>
</dbReference>
<dbReference type="InterPro" id="IPR036865">
    <property type="entry name" value="CRAL-TRIO_dom_sf"/>
</dbReference>
<evidence type="ECO:0000256" key="1">
    <source>
        <dbReference type="ARBA" id="ARBA00022468"/>
    </source>
</evidence>
<evidence type="ECO:0000313" key="5">
    <source>
        <dbReference type="EMBL" id="EFI27794.1"/>
    </source>
</evidence>
<dbReference type="HOGENOM" id="CLU_000249_0_2_1"/>
<dbReference type="SUPFAM" id="SSF48350">
    <property type="entry name" value="GTPase activation domain, GAP"/>
    <property type="match status" value="1"/>
</dbReference>
<dbReference type="GO" id="GO:0005096">
    <property type="term" value="F:GTPase activator activity"/>
    <property type="evidence" value="ECO:0007669"/>
    <property type="project" value="UniProtKB-KW"/>
</dbReference>
<keyword evidence="2" id="KW-0597">Phosphoprotein</keyword>
<dbReference type="RefSeq" id="XP_002911288.1">
    <property type="nucleotide sequence ID" value="XM_002911242.1"/>
</dbReference>
<feature type="compositionally biased region" description="Polar residues" evidence="3">
    <location>
        <begin position="121"/>
        <end position="143"/>
    </location>
</feature>
<dbReference type="InterPro" id="IPR001936">
    <property type="entry name" value="RasGAP_dom"/>
</dbReference>
<dbReference type="OrthoDB" id="28245at2759"/>
<dbReference type="Gene3D" id="2.30.29.30">
    <property type="entry name" value="Pleckstrin-homology domain (PH domain)/Phosphotyrosine-binding domain (PTB)"/>
    <property type="match status" value="1"/>
</dbReference>
<evidence type="ECO:0000256" key="3">
    <source>
        <dbReference type="SAM" id="MobiDB-lite"/>
    </source>
</evidence>
<feature type="region of interest" description="Disordered" evidence="3">
    <location>
        <begin position="1"/>
        <end position="55"/>
    </location>
</feature>
<feature type="compositionally biased region" description="Low complexity" evidence="3">
    <location>
        <begin position="46"/>
        <end position="55"/>
    </location>
</feature>
<evidence type="ECO:0000256" key="2">
    <source>
        <dbReference type="ARBA" id="ARBA00022553"/>
    </source>
</evidence>
<dbReference type="PROSITE" id="PS00509">
    <property type="entry name" value="RAS_GTPASE_ACTIV_1"/>
    <property type="match status" value="1"/>
</dbReference>
<dbReference type="SUPFAM" id="SSF48371">
    <property type="entry name" value="ARM repeat"/>
    <property type="match status" value="1"/>
</dbReference>
<dbReference type="InParanoid" id="D6RN06"/>
<feature type="domain" description="Ras-GAP" evidence="4">
    <location>
        <begin position="1279"/>
        <end position="1460"/>
    </location>
</feature>
<dbReference type="PANTHER" id="PTHR10194:SF142">
    <property type="entry name" value="NEUROFIBROMIN"/>
    <property type="match status" value="1"/>
</dbReference>
<dbReference type="InterPro" id="IPR039360">
    <property type="entry name" value="Ras_GTPase"/>
</dbReference>
<gene>
    <name evidence="5" type="ORF">CC1G_14717</name>
</gene>
<dbReference type="InterPro" id="IPR001251">
    <property type="entry name" value="CRAL-TRIO_dom"/>
</dbReference>
<accession>D6RN06</accession>
<keyword evidence="6" id="KW-1185">Reference proteome</keyword>